<sequence>MKRNNIQIKTILIALIVLVTSCAGNKQPSDLSWYQGQVIEQLVEEDSAVYRVQIGIMASSFWLDKENEDFKKDLSLLQESLQDKKKLDIGVEKETNKIRVVKATR</sequence>
<dbReference type="PROSITE" id="PS51257">
    <property type="entry name" value="PROKAR_LIPOPROTEIN"/>
    <property type="match status" value="1"/>
</dbReference>
<evidence type="ECO:0000313" key="2">
    <source>
        <dbReference type="EMBL" id="MFD2919286.1"/>
    </source>
</evidence>
<keyword evidence="1" id="KW-0732">Signal</keyword>
<dbReference type="Proteomes" id="UP001597511">
    <property type="component" value="Unassembled WGS sequence"/>
</dbReference>
<feature type="signal peptide" evidence="1">
    <location>
        <begin position="1"/>
        <end position="25"/>
    </location>
</feature>
<comment type="caution">
    <text evidence="2">The sequence shown here is derived from an EMBL/GenBank/DDBJ whole genome shotgun (WGS) entry which is preliminary data.</text>
</comment>
<feature type="chain" id="PRO_5047188040" evidence="1">
    <location>
        <begin position="26"/>
        <end position="105"/>
    </location>
</feature>
<protein>
    <submittedName>
        <fullName evidence="2">Uncharacterized protein</fullName>
    </submittedName>
</protein>
<reference evidence="3" key="1">
    <citation type="journal article" date="2019" name="Int. J. Syst. Evol. Microbiol.">
        <title>The Global Catalogue of Microorganisms (GCM) 10K type strain sequencing project: providing services to taxonomists for standard genome sequencing and annotation.</title>
        <authorList>
            <consortium name="The Broad Institute Genomics Platform"/>
            <consortium name="The Broad Institute Genome Sequencing Center for Infectious Disease"/>
            <person name="Wu L."/>
            <person name="Ma J."/>
        </authorList>
    </citation>
    <scope>NUCLEOTIDE SEQUENCE [LARGE SCALE GENOMIC DNA]</scope>
    <source>
        <strain evidence="3">KCTC 23299</strain>
    </source>
</reference>
<name>A0ABW6A320_9BACT</name>
<keyword evidence="3" id="KW-1185">Reference proteome</keyword>
<organism evidence="2 3">
    <name type="scientific">Terrimonas rubra</name>
    <dbReference type="NCBI Taxonomy" id="1035890"/>
    <lineage>
        <taxon>Bacteria</taxon>
        <taxon>Pseudomonadati</taxon>
        <taxon>Bacteroidota</taxon>
        <taxon>Chitinophagia</taxon>
        <taxon>Chitinophagales</taxon>
        <taxon>Chitinophagaceae</taxon>
        <taxon>Terrimonas</taxon>
    </lineage>
</organism>
<accession>A0ABW6A320</accession>
<gene>
    <name evidence="2" type="ORF">ACFS6H_06145</name>
</gene>
<proteinExistence type="predicted"/>
<dbReference type="EMBL" id="JBHUOZ010000001">
    <property type="protein sequence ID" value="MFD2919286.1"/>
    <property type="molecule type" value="Genomic_DNA"/>
</dbReference>
<evidence type="ECO:0000256" key="1">
    <source>
        <dbReference type="SAM" id="SignalP"/>
    </source>
</evidence>
<dbReference type="RefSeq" id="WP_386096322.1">
    <property type="nucleotide sequence ID" value="NZ_JBHUOZ010000001.1"/>
</dbReference>
<evidence type="ECO:0000313" key="3">
    <source>
        <dbReference type="Proteomes" id="UP001597511"/>
    </source>
</evidence>